<gene>
    <name evidence="1" type="ORF">UT19_C0007G0014</name>
</gene>
<dbReference type="EMBL" id="LBVW01000007">
    <property type="protein sequence ID" value="KKQ93770.1"/>
    <property type="molecule type" value="Genomic_DNA"/>
</dbReference>
<name>A0A0G0M0C6_9BACT</name>
<proteinExistence type="predicted"/>
<sequence length="73" mass="8552">MRIEVSKIPKFRNLTKSEQILIKIPPKNITQDSIIYLKGKYVLVIVGRDSDEYKPQAREIVNKLKKRLNLSEI</sequence>
<accession>A0A0G0M0C6</accession>
<dbReference type="AlphaFoldDB" id="A0A0G0M0C6"/>
<evidence type="ECO:0000313" key="2">
    <source>
        <dbReference type="Proteomes" id="UP000034932"/>
    </source>
</evidence>
<organism evidence="1 2">
    <name type="scientific">Candidatus Woesebacteria bacterium GW2011_GWB1_39_10b</name>
    <dbReference type="NCBI Taxonomy" id="1618573"/>
    <lineage>
        <taxon>Bacteria</taxon>
        <taxon>Candidatus Woeseibacteriota</taxon>
    </lineage>
</organism>
<dbReference type="STRING" id="1618573.UT19_C0007G0014"/>
<comment type="caution">
    <text evidence="1">The sequence shown here is derived from an EMBL/GenBank/DDBJ whole genome shotgun (WGS) entry which is preliminary data.</text>
</comment>
<reference evidence="1 2" key="1">
    <citation type="journal article" date="2015" name="Nature">
        <title>rRNA introns, odd ribosomes, and small enigmatic genomes across a large radiation of phyla.</title>
        <authorList>
            <person name="Brown C.T."/>
            <person name="Hug L.A."/>
            <person name="Thomas B.C."/>
            <person name="Sharon I."/>
            <person name="Castelle C.J."/>
            <person name="Singh A."/>
            <person name="Wilkins M.J."/>
            <person name="Williams K.H."/>
            <person name="Banfield J.F."/>
        </authorList>
    </citation>
    <scope>NUCLEOTIDE SEQUENCE [LARGE SCALE GENOMIC DNA]</scope>
</reference>
<dbReference type="Proteomes" id="UP000034932">
    <property type="component" value="Unassembled WGS sequence"/>
</dbReference>
<protein>
    <submittedName>
        <fullName evidence="1">Uncharacterized protein</fullName>
    </submittedName>
</protein>
<evidence type="ECO:0000313" key="1">
    <source>
        <dbReference type="EMBL" id="KKQ93770.1"/>
    </source>
</evidence>